<dbReference type="EMBL" id="VRMQ01000004">
    <property type="protein sequence ID" value="TXN15031.1"/>
    <property type="molecule type" value="Genomic_DNA"/>
</dbReference>
<dbReference type="InterPro" id="IPR050194">
    <property type="entry name" value="Glycosyltransferase_grp1"/>
</dbReference>
<feature type="domain" description="Glycosyl transferase family 1" evidence="1">
    <location>
        <begin position="207"/>
        <end position="365"/>
    </location>
</feature>
<accession>A0A7M1WCL1</accession>
<name>A0A7M1WCL1_VIBPH</name>
<dbReference type="PANTHER" id="PTHR45947:SF3">
    <property type="entry name" value="SULFOQUINOVOSYL TRANSFERASE SQD2"/>
    <property type="match status" value="1"/>
</dbReference>
<dbReference type="RefSeq" id="WP_025577748.1">
    <property type="nucleotide sequence ID" value="NZ_CP131931.1"/>
</dbReference>
<dbReference type="Gene3D" id="3.40.50.2000">
    <property type="entry name" value="Glycogen Phosphorylase B"/>
    <property type="match status" value="2"/>
</dbReference>
<dbReference type="Proteomes" id="UP000321504">
    <property type="component" value="Unassembled WGS sequence"/>
</dbReference>
<keyword evidence="2" id="KW-0808">Transferase</keyword>
<reference evidence="2" key="2">
    <citation type="submission" date="2020-08" db="EMBL/GenBank/DDBJ databases">
        <title>Genetic structure, function and evolution of capsule biosynthesis loci in Vibrio parahaemolyticus.</title>
        <authorList>
            <person name="Li L."/>
            <person name="Bian S."/>
        </authorList>
    </citation>
    <scope>NUCLEOTIDE SEQUENCE</scope>
    <source>
        <strain evidence="2">VP308</strain>
    </source>
</reference>
<dbReference type="InterPro" id="IPR001296">
    <property type="entry name" value="Glyco_trans_1"/>
</dbReference>
<sequence length="385" mass="44393">MKVGIYANWRVYPVDNGFYIEGIHKKYLDQFHIKSKKLTLLCSSSKSKEIPTNFTFVPYEDVELVTLPYFSTYLEALKNSRFIWLGIKHLLSISDYIYLRTPEPFSWFAAILRKDQILNYHFTSNPMQVLKGRMKVNFLRNLFKIILFYPEYYLICISAYFNQCSANGNSVLDNVPFFLRKKIKVLVESSLLSSDDFSSPSLLPSCGFKFICVSRLQEGKGLELLINAFAQLKKEYQTEQFSLSLVGTGPAFESLVDLVKTKHLEKYVNFLGYVPNGDELNKVYKEHNFFINPSISETGPRTIIEALYNNLYCLSTDVGYVRDVIKGNPELGVIVKANDYSSLYDGIKSIVKKYDVSAINNINRRESCREYTLDNFVDKVLEHSK</sequence>
<organism evidence="2">
    <name type="scientific">Vibrio parahaemolyticus</name>
    <dbReference type="NCBI Taxonomy" id="670"/>
    <lineage>
        <taxon>Bacteria</taxon>
        <taxon>Pseudomonadati</taxon>
        <taxon>Pseudomonadota</taxon>
        <taxon>Gammaproteobacteria</taxon>
        <taxon>Vibrionales</taxon>
        <taxon>Vibrionaceae</taxon>
        <taxon>Vibrio</taxon>
    </lineage>
</organism>
<keyword evidence="2" id="KW-0328">Glycosyltransferase</keyword>
<dbReference type="GO" id="GO:0047228">
    <property type="term" value="F:1,2-diacylglycerol 3-glucosyltransferase activity"/>
    <property type="evidence" value="ECO:0007669"/>
    <property type="project" value="UniProtKB-EC"/>
</dbReference>
<protein>
    <submittedName>
        <fullName evidence="2">Alpha-monoglucosyldiacylglycerol synthase</fullName>
        <ecNumber evidence="2">2.4.1.337</ecNumber>
    </submittedName>
    <submittedName>
        <fullName evidence="3">Glycosyltransferase</fullName>
    </submittedName>
</protein>
<reference evidence="3 4" key="1">
    <citation type="submission" date="2019-08" db="EMBL/GenBank/DDBJ databases">
        <title>Emerging of two pre-pandemic pathogenic O4:KUT lineages of Vibrio parahaemolyticus in coastal eastern China.</title>
        <authorList>
            <person name="Yu H."/>
        </authorList>
    </citation>
    <scope>NUCLEOTIDE SEQUENCE [LARGE SCALE GENOMIC DNA]</scope>
    <source>
        <strain evidence="3 4">HZ17-383</strain>
    </source>
</reference>
<dbReference type="EC" id="2.4.1.337" evidence="2"/>
<evidence type="ECO:0000313" key="2">
    <source>
        <dbReference type="EMBL" id="QOS24773.1"/>
    </source>
</evidence>
<dbReference type="CDD" id="cd03801">
    <property type="entry name" value="GT4_PimA-like"/>
    <property type="match status" value="1"/>
</dbReference>
<dbReference type="AlphaFoldDB" id="A0A7M1WCL1"/>
<dbReference type="PANTHER" id="PTHR45947">
    <property type="entry name" value="SULFOQUINOVOSYL TRANSFERASE SQD2"/>
    <property type="match status" value="1"/>
</dbReference>
<proteinExistence type="predicted"/>
<evidence type="ECO:0000259" key="1">
    <source>
        <dbReference type="Pfam" id="PF00534"/>
    </source>
</evidence>
<evidence type="ECO:0000313" key="4">
    <source>
        <dbReference type="Proteomes" id="UP000321504"/>
    </source>
</evidence>
<dbReference type="Pfam" id="PF00534">
    <property type="entry name" value="Glycos_transf_1"/>
    <property type="match status" value="1"/>
</dbReference>
<evidence type="ECO:0000313" key="3">
    <source>
        <dbReference type="EMBL" id="TXN15031.1"/>
    </source>
</evidence>
<dbReference type="SUPFAM" id="SSF53756">
    <property type="entry name" value="UDP-Glycosyltransferase/glycogen phosphorylase"/>
    <property type="match status" value="1"/>
</dbReference>
<dbReference type="EMBL" id="MT898277">
    <property type="protein sequence ID" value="QOS24773.1"/>
    <property type="molecule type" value="Genomic_DNA"/>
</dbReference>
<gene>
    <name evidence="2" type="primary">mgs</name>
    <name evidence="3" type="ORF">FVP01_18800</name>
    <name evidence="2" type="ORF">VP308_00018</name>
</gene>